<proteinExistence type="predicted"/>
<protein>
    <recommendedName>
        <fullName evidence="3">N-terminal Ras-GEF domain-containing protein</fullName>
    </recommendedName>
</protein>
<dbReference type="GO" id="GO:0005085">
    <property type="term" value="F:guanyl-nucleotide exchange factor activity"/>
    <property type="evidence" value="ECO:0007669"/>
    <property type="project" value="UniProtKB-KW"/>
</dbReference>
<dbReference type="InterPro" id="IPR000651">
    <property type="entry name" value="Ras-like_Gua-exchang_fac_N"/>
</dbReference>
<sequence length="120" mass="13308">MKMSFDNTTEVFRVEDSIPVPPSSPTPYSRLQVHDNRLVSQSSTGSSESSLSHMTEEKPVLPGVTVRAATKENLVQLVIQSIEPDGRLVGGSDFPSVLFLMHQWFMPSEQLANAFIDLYP</sequence>
<feature type="region of interest" description="Disordered" evidence="2">
    <location>
        <begin position="14"/>
        <end position="58"/>
    </location>
</feature>
<dbReference type="SUPFAM" id="SSF48366">
    <property type="entry name" value="Ras GEF"/>
    <property type="match status" value="1"/>
</dbReference>
<organism evidence="4 5">
    <name type="scientific">Magallana gigas</name>
    <name type="common">Pacific oyster</name>
    <name type="synonym">Crassostrea gigas</name>
    <dbReference type="NCBI Taxonomy" id="29159"/>
    <lineage>
        <taxon>Eukaryota</taxon>
        <taxon>Metazoa</taxon>
        <taxon>Spiralia</taxon>
        <taxon>Lophotrochozoa</taxon>
        <taxon>Mollusca</taxon>
        <taxon>Bivalvia</taxon>
        <taxon>Autobranchia</taxon>
        <taxon>Pteriomorphia</taxon>
        <taxon>Ostreida</taxon>
        <taxon>Ostreoidea</taxon>
        <taxon>Ostreidae</taxon>
        <taxon>Magallana</taxon>
    </lineage>
</organism>
<dbReference type="Proteomes" id="UP000005408">
    <property type="component" value="Unassembled WGS sequence"/>
</dbReference>
<accession>A0A8W8I8D6</accession>
<dbReference type="EnsemblMetazoa" id="G12967.8">
    <property type="protein sequence ID" value="G12967.8:cds"/>
    <property type="gene ID" value="G12967"/>
</dbReference>
<feature type="domain" description="N-terminal Ras-GEF" evidence="3">
    <location>
        <begin position="62"/>
        <end position="120"/>
    </location>
</feature>
<dbReference type="PROSITE" id="PS50212">
    <property type="entry name" value="RASGEF_NTER"/>
    <property type="match status" value="1"/>
</dbReference>
<dbReference type="AlphaFoldDB" id="A0A8W8I8D6"/>
<feature type="compositionally biased region" description="Low complexity" evidence="2">
    <location>
        <begin position="40"/>
        <end position="52"/>
    </location>
</feature>
<evidence type="ECO:0000256" key="2">
    <source>
        <dbReference type="SAM" id="MobiDB-lite"/>
    </source>
</evidence>
<evidence type="ECO:0000256" key="1">
    <source>
        <dbReference type="PROSITE-ProRule" id="PRU00135"/>
    </source>
</evidence>
<keyword evidence="1" id="KW-0344">Guanine-nucleotide releasing factor</keyword>
<dbReference type="Gene3D" id="1.20.870.10">
    <property type="entry name" value="Son of sevenless (SoS) protein Chain: S domain 1"/>
    <property type="match status" value="1"/>
</dbReference>
<keyword evidence="5" id="KW-1185">Reference proteome</keyword>
<name>A0A8W8I8D6_MAGGI</name>
<evidence type="ECO:0000259" key="3">
    <source>
        <dbReference type="PROSITE" id="PS50212"/>
    </source>
</evidence>
<evidence type="ECO:0000313" key="4">
    <source>
        <dbReference type="EnsemblMetazoa" id="G12967.8:cds"/>
    </source>
</evidence>
<reference evidence="4" key="1">
    <citation type="submission" date="2022-08" db="UniProtKB">
        <authorList>
            <consortium name="EnsemblMetazoa"/>
        </authorList>
    </citation>
    <scope>IDENTIFICATION</scope>
    <source>
        <strain evidence="4">05x7-T-G4-1.051#20</strain>
    </source>
</reference>
<dbReference type="InterPro" id="IPR023578">
    <property type="entry name" value="Ras_GEF_dom_sf"/>
</dbReference>
<evidence type="ECO:0000313" key="5">
    <source>
        <dbReference type="Proteomes" id="UP000005408"/>
    </source>
</evidence>